<gene>
    <name evidence="3" type="ORF">Bravens_01678</name>
</gene>
<evidence type="ECO:0000256" key="1">
    <source>
        <dbReference type="SAM" id="MobiDB-lite"/>
    </source>
</evidence>
<comment type="caution">
    <text evidence="3">The sequence shown here is derived from an EMBL/GenBank/DDBJ whole genome shotgun (WGS) entry which is preliminary data.</text>
</comment>
<dbReference type="PATRIC" id="fig|479117.4.peg.1661"/>
<organism evidence="3 4">
    <name type="scientific">Brevibacterium ravenspurgense</name>
    <dbReference type="NCBI Taxonomy" id="479117"/>
    <lineage>
        <taxon>Bacteria</taxon>
        <taxon>Bacillati</taxon>
        <taxon>Actinomycetota</taxon>
        <taxon>Actinomycetes</taxon>
        <taxon>Micrococcales</taxon>
        <taxon>Brevibacteriaceae</taxon>
        <taxon>Brevibacterium</taxon>
    </lineage>
</organism>
<feature type="region of interest" description="Disordered" evidence="1">
    <location>
        <begin position="1"/>
        <end position="42"/>
    </location>
</feature>
<evidence type="ECO:0000313" key="3">
    <source>
        <dbReference type="EMBL" id="KXZ58625.1"/>
    </source>
</evidence>
<keyword evidence="2" id="KW-1133">Transmembrane helix</keyword>
<feature type="compositionally biased region" description="Basic and acidic residues" evidence="1">
    <location>
        <begin position="18"/>
        <end position="32"/>
    </location>
</feature>
<dbReference type="RefSeq" id="WP_062022203.1">
    <property type="nucleotide sequence ID" value="NZ_LQQC01000010.1"/>
</dbReference>
<name>A0A150H9F0_9MICO</name>
<proteinExistence type="predicted"/>
<feature type="transmembrane region" description="Helical" evidence="2">
    <location>
        <begin position="88"/>
        <end position="110"/>
    </location>
</feature>
<dbReference type="AlphaFoldDB" id="A0A150H9F0"/>
<feature type="transmembrane region" description="Helical" evidence="2">
    <location>
        <begin position="122"/>
        <end position="140"/>
    </location>
</feature>
<keyword evidence="2" id="KW-0812">Transmembrane</keyword>
<keyword evidence="4" id="KW-1185">Reference proteome</keyword>
<protein>
    <submittedName>
        <fullName evidence="3">Uncharacterized protein</fullName>
    </submittedName>
</protein>
<evidence type="ECO:0000313" key="4">
    <source>
        <dbReference type="Proteomes" id="UP000243589"/>
    </source>
</evidence>
<accession>A0A150H9F0</accession>
<keyword evidence="2" id="KW-0472">Membrane</keyword>
<sequence length="186" mass="20407">MNRPGNSDRPGGGASRPGDWRREERERRKRGEPSAIQPAQRPEVDLPRRPLSLVGAVVTMVIQGVALLVAAGIYVYTGLTGAGSSLGSLVGLALMFLLMSASMFGIANGLWKYRRWARPAAVAWNILLLFFAWSVRPGVFSESGDYMFWGPLILGIEMLVLMFLPATLRAYDEGLRRQDEAAQRGA</sequence>
<evidence type="ECO:0000256" key="2">
    <source>
        <dbReference type="SAM" id="Phobius"/>
    </source>
</evidence>
<feature type="transmembrane region" description="Helical" evidence="2">
    <location>
        <begin position="146"/>
        <end position="168"/>
    </location>
</feature>
<reference evidence="3 4" key="1">
    <citation type="submission" date="2016-01" db="EMBL/GenBank/DDBJ databases">
        <title>Use of Whole Genome Sequencing to ascertain that Brevibacterium massiliense (Roux, Raoult 2009) is a later heterotypic synonym of Brevibacterium ravenspurgense (Mages 2008).</title>
        <authorList>
            <person name="Bernier A.-M."/>
            <person name="Burdz T."/>
            <person name="Huynh C."/>
            <person name="Pachecho A.L."/>
            <person name="Wiebe D."/>
            <person name="Bonner C."/>
            <person name="Bernard K."/>
        </authorList>
    </citation>
    <scope>NUCLEOTIDE SEQUENCE [LARGE SCALE GENOMIC DNA]</scope>
    <source>
        <strain evidence="3 4">CCUG56047</strain>
    </source>
</reference>
<dbReference type="Proteomes" id="UP000243589">
    <property type="component" value="Unassembled WGS sequence"/>
</dbReference>
<feature type="transmembrane region" description="Helical" evidence="2">
    <location>
        <begin position="51"/>
        <end position="76"/>
    </location>
</feature>
<dbReference type="EMBL" id="LQQC01000010">
    <property type="protein sequence ID" value="KXZ58625.1"/>
    <property type="molecule type" value="Genomic_DNA"/>
</dbReference>